<dbReference type="InterPro" id="IPR008521">
    <property type="entry name" value="Mg_trans_NIPA"/>
</dbReference>
<feature type="transmembrane region" description="Helical" evidence="7">
    <location>
        <begin position="134"/>
        <end position="151"/>
    </location>
</feature>
<dbReference type="SUPFAM" id="SSF103481">
    <property type="entry name" value="Multidrug resistance efflux transporter EmrE"/>
    <property type="match status" value="1"/>
</dbReference>
<comment type="subcellular location">
    <subcellularLocation>
        <location evidence="7">Cell membrane</location>
        <topology evidence="7">Multi-pass membrane protein</topology>
    </subcellularLocation>
    <subcellularLocation>
        <location evidence="7">Early endosome</location>
    </subcellularLocation>
    <subcellularLocation>
        <location evidence="1">Membrane</location>
        <topology evidence="1">Multi-pass membrane protein</topology>
    </subcellularLocation>
</comment>
<comment type="caution">
    <text evidence="8">The sequence shown here is derived from an EMBL/GenBank/DDBJ whole genome shotgun (WGS) entry which is preliminary data.</text>
</comment>
<feature type="transmembrane region" description="Helical" evidence="7">
    <location>
        <begin position="46"/>
        <end position="66"/>
    </location>
</feature>
<evidence type="ECO:0000256" key="4">
    <source>
        <dbReference type="ARBA" id="ARBA00022989"/>
    </source>
</evidence>
<keyword evidence="5 7" id="KW-0472">Membrane</keyword>
<comment type="subunit">
    <text evidence="7">Homodimer.</text>
</comment>
<feature type="transmembrane region" description="Helical" evidence="7">
    <location>
        <begin position="314"/>
        <end position="334"/>
    </location>
</feature>
<comment type="caution">
    <text evidence="7">Lacks conserved residue(s) required for the propagation of feature annotation.</text>
</comment>
<dbReference type="GO" id="GO:0005769">
    <property type="term" value="C:early endosome"/>
    <property type="evidence" value="ECO:0007669"/>
    <property type="project" value="UniProtKB-SubCell"/>
</dbReference>
<dbReference type="Pfam" id="PF05653">
    <property type="entry name" value="Mg_trans_NIPA"/>
    <property type="match status" value="1"/>
</dbReference>
<feature type="transmembrane region" description="Helical" evidence="7">
    <location>
        <begin position="279"/>
        <end position="302"/>
    </location>
</feature>
<dbReference type="PANTHER" id="PTHR12570">
    <property type="match status" value="1"/>
</dbReference>
<feature type="transmembrane region" description="Helical" evidence="7">
    <location>
        <begin position="247"/>
        <end position="267"/>
    </location>
</feature>
<keyword evidence="7" id="KW-0813">Transport</keyword>
<feature type="non-terminal residue" evidence="8">
    <location>
        <position position="378"/>
    </location>
</feature>
<dbReference type="InterPro" id="IPR037185">
    <property type="entry name" value="EmrE-like"/>
</dbReference>
<evidence type="ECO:0000313" key="8">
    <source>
        <dbReference type="EMBL" id="GFR41777.1"/>
    </source>
</evidence>
<keyword evidence="7" id="KW-0406">Ion transport</keyword>
<proteinExistence type="inferred from homology"/>
<keyword evidence="7" id="KW-1003">Cell membrane</keyword>
<comment type="function">
    <text evidence="6 7">Acts as a Mg(2+) transporter. Can also transport other divalent cations such as Fe(2+), Sr(2+), Ba(2+), Mn(2+) and Co(2+) but to a much less extent than Mg(2+).</text>
</comment>
<name>A0AAD3DJA3_9CHLO</name>
<dbReference type="GO" id="GO:0015095">
    <property type="term" value="F:magnesium ion transmembrane transporter activity"/>
    <property type="evidence" value="ECO:0007669"/>
    <property type="project" value="UniProtKB-UniRule"/>
</dbReference>
<keyword evidence="7" id="KW-0460">Magnesium</keyword>
<dbReference type="PANTHER" id="PTHR12570:SF65">
    <property type="entry name" value="MAGNESIUM TRANSPORTER NIPA9-RELATED"/>
    <property type="match status" value="1"/>
</dbReference>
<evidence type="ECO:0000256" key="5">
    <source>
        <dbReference type="ARBA" id="ARBA00023136"/>
    </source>
</evidence>
<evidence type="ECO:0000256" key="6">
    <source>
        <dbReference type="ARBA" id="ARBA00025284"/>
    </source>
</evidence>
<dbReference type="EMBL" id="BMAR01000002">
    <property type="protein sequence ID" value="GFR41777.1"/>
    <property type="molecule type" value="Genomic_DNA"/>
</dbReference>
<gene>
    <name evidence="8" type="ORF">Agub_g2537</name>
</gene>
<evidence type="ECO:0000313" key="9">
    <source>
        <dbReference type="Proteomes" id="UP001054857"/>
    </source>
</evidence>
<evidence type="ECO:0000256" key="2">
    <source>
        <dbReference type="ARBA" id="ARBA00007001"/>
    </source>
</evidence>
<accession>A0AAD3DJA3</accession>
<keyword evidence="7" id="KW-0967">Endosome</keyword>
<dbReference type="GO" id="GO:0005886">
    <property type="term" value="C:plasma membrane"/>
    <property type="evidence" value="ECO:0007669"/>
    <property type="project" value="UniProtKB-SubCell"/>
</dbReference>
<keyword evidence="9" id="KW-1185">Reference proteome</keyword>
<dbReference type="AlphaFoldDB" id="A0AAD3DJA3"/>
<feature type="transmembrane region" description="Helical" evidence="7">
    <location>
        <begin position="73"/>
        <end position="93"/>
    </location>
</feature>
<protein>
    <recommendedName>
        <fullName evidence="7">Probable magnesium transporter</fullName>
    </recommendedName>
</protein>
<evidence type="ECO:0000256" key="1">
    <source>
        <dbReference type="ARBA" id="ARBA00004141"/>
    </source>
</evidence>
<evidence type="ECO:0000256" key="3">
    <source>
        <dbReference type="ARBA" id="ARBA00022692"/>
    </source>
</evidence>
<keyword evidence="4 7" id="KW-1133">Transmembrane helix</keyword>
<evidence type="ECO:0000256" key="7">
    <source>
        <dbReference type="RuleBase" id="RU363078"/>
    </source>
</evidence>
<dbReference type="Gene3D" id="1.10.3730.20">
    <property type="match status" value="1"/>
</dbReference>
<reference evidence="8 9" key="1">
    <citation type="journal article" date="2021" name="Sci. Rep.">
        <title>Genome sequencing of the multicellular alga Astrephomene provides insights into convergent evolution of germ-soma differentiation.</title>
        <authorList>
            <person name="Yamashita S."/>
            <person name="Yamamoto K."/>
            <person name="Matsuzaki R."/>
            <person name="Suzuki S."/>
            <person name="Yamaguchi H."/>
            <person name="Hirooka S."/>
            <person name="Minakuchi Y."/>
            <person name="Miyagishima S."/>
            <person name="Kawachi M."/>
            <person name="Toyoda A."/>
            <person name="Nozaki H."/>
        </authorList>
    </citation>
    <scope>NUCLEOTIDE SEQUENCE [LARGE SCALE GENOMIC DNA]</scope>
    <source>
        <strain evidence="8 9">NIES-4017</strain>
    </source>
</reference>
<sequence length="378" mass="38505">MWFAILITVLAAAGNNIGKVLQKQATRSLPKLVLNRATLLLYFRSGLWVAGMLTDLGGALLMIVAFAKAPVSVVQPVSAVGLVVLLVFSHFYLKERLRAPEWVAACVAFCGVLGLGLSAEPAHAEHPEAGPGRVLGAFGGLLALLGLECWWRHSRPSHPHLHHPHHHHSHPLAGKSLAPSLPRSSSHLGGAAAGAAGSAGGPAAAAGGSVAAAAAAADAVLCGLEAGACFGFSAAACRTGFILAAKLSFLCVPLALAVSVWLSSAGFLLQTRGLKGGNTVVVCVAAATASMVTGVAAGMLALQEKLPSGHGMKVVRLASWICILVGVSCLAGGMEALAATGRALGAVLPRPPAPGRWLRWVPRPLAVAVVRAHKRRGG</sequence>
<comment type="similarity">
    <text evidence="2 7">Belongs to the NIPA (TC 2.A.7) family.</text>
</comment>
<dbReference type="Proteomes" id="UP001054857">
    <property type="component" value="Unassembled WGS sequence"/>
</dbReference>
<organism evidence="8 9">
    <name type="scientific">Astrephomene gubernaculifera</name>
    <dbReference type="NCBI Taxonomy" id="47775"/>
    <lineage>
        <taxon>Eukaryota</taxon>
        <taxon>Viridiplantae</taxon>
        <taxon>Chlorophyta</taxon>
        <taxon>core chlorophytes</taxon>
        <taxon>Chlorophyceae</taxon>
        <taxon>CS clade</taxon>
        <taxon>Chlamydomonadales</taxon>
        <taxon>Astrephomenaceae</taxon>
        <taxon>Astrephomene</taxon>
    </lineage>
</organism>
<keyword evidence="3 7" id="KW-0812">Transmembrane</keyword>